<dbReference type="InterPro" id="IPR035563">
    <property type="entry name" value="SF3As1_ubi"/>
</dbReference>
<protein>
    <recommendedName>
        <fullName evidence="12">SURP motif domain-containing protein</fullName>
    </recommendedName>
</protein>
<dbReference type="CDD" id="cd01800">
    <property type="entry name" value="Ubl_SF3a120"/>
    <property type="match status" value="1"/>
</dbReference>
<dbReference type="FunCoup" id="A0A024G7N8">
    <property type="interactions" value="686"/>
</dbReference>
<dbReference type="SUPFAM" id="SSF54236">
    <property type="entry name" value="Ubiquitin-like"/>
    <property type="match status" value="1"/>
</dbReference>
<keyword evidence="6" id="KW-0539">Nucleus</keyword>
<feature type="compositionally biased region" description="Acidic residues" evidence="7">
    <location>
        <begin position="320"/>
        <end position="336"/>
    </location>
</feature>
<keyword evidence="4" id="KW-0677">Repeat</keyword>
<evidence type="ECO:0008006" key="12">
    <source>
        <dbReference type="Google" id="ProtNLM"/>
    </source>
</evidence>
<dbReference type="FunFam" id="1.10.10.790:FF:000001">
    <property type="entry name" value="Splicing factor 3a, subunit 1"/>
    <property type="match status" value="1"/>
</dbReference>
<dbReference type="InterPro" id="IPR045146">
    <property type="entry name" value="SF3A1"/>
</dbReference>
<evidence type="ECO:0000256" key="5">
    <source>
        <dbReference type="ARBA" id="ARBA00023187"/>
    </source>
</evidence>
<dbReference type="Gene3D" id="3.10.20.90">
    <property type="entry name" value="Phosphatidylinositol 3-kinase Catalytic Subunit, Chain A, domain 1"/>
    <property type="match status" value="1"/>
</dbReference>
<dbReference type="InterPro" id="IPR022030">
    <property type="entry name" value="SF3A1_dom"/>
</dbReference>
<keyword evidence="3" id="KW-0747">Spliceosome</keyword>
<dbReference type="GO" id="GO:0003723">
    <property type="term" value="F:RNA binding"/>
    <property type="evidence" value="ECO:0007669"/>
    <property type="project" value="InterPro"/>
</dbReference>
<feature type="domain" description="Ubiquitin-like" evidence="8">
    <location>
        <begin position="586"/>
        <end position="671"/>
    </location>
</feature>
<feature type="compositionally biased region" description="Polar residues" evidence="7">
    <location>
        <begin position="120"/>
        <end position="132"/>
    </location>
</feature>
<dbReference type="PANTHER" id="PTHR15316">
    <property type="entry name" value="SPLICEOSOME ASSOCIATED PROTEIN 114/SWAP SPLICING FACTOR-RELATED"/>
    <property type="match status" value="1"/>
</dbReference>
<evidence type="ECO:0000256" key="7">
    <source>
        <dbReference type="SAM" id="MobiDB-lite"/>
    </source>
</evidence>
<reference evidence="10 11" key="1">
    <citation type="submission" date="2012-05" db="EMBL/GenBank/DDBJ databases">
        <title>Recombination and specialization in a pathogen metapopulation.</title>
        <authorList>
            <person name="Gardiner A."/>
            <person name="Kemen E."/>
            <person name="Schultz-Larsen T."/>
            <person name="MacLean D."/>
            <person name="Van Oosterhout C."/>
            <person name="Jones J.D.G."/>
        </authorList>
    </citation>
    <scope>NUCLEOTIDE SEQUENCE [LARGE SCALE GENOMIC DNA]</scope>
    <source>
        <strain evidence="10 11">Ac Nc2</strain>
    </source>
</reference>
<feature type="region of interest" description="Disordered" evidence="7">
    <location>
        <begin position="304"/>
        <end position="340"/>
    </location>
</feature>
<comment type="subcellular location">
    <subcellularLocation>
        <location evidence="1">Nucleus</location>
    </subcellularLocation>
</comment>
<dbReference type="Proteomes" id="UP000053237">
    <property type="component" value="Unassembled WGS sequence"/>
</dbReference>
<accession>A0A024G7N8</accession>
<dbReference type="EMBL" id="CAIX01000040">
    <property type="protein sequence ID" value="CCI42871.1"/>
    <property type="molecule type" value="Genomic_DNA"/>
</dbReference>
<evidence type="ECO:0000256" key="3">
    <source>
        <dbReference type="ARBA" id="ARBA00022728"/>
    </source>
</evidence>
<keyword evidence="5" id="KW-0508">mRNA splicing</keyword>
<dbReference type="GO" id="GO:0071013">
    <property type="term" value="C:catalytic step 2 spliceosome"/>
    <property type="evidence" value="ECO:0007669"/>
    <property type="project" value="TreeGrafter"/>
</dbReference>
<dbReference type="Pfam" id="PF00240">
    <property type="entry name" value="ubiquitin"/>
    <property type="match status" value="1"/>
</dbReference>
<evidence type="ECO:0000259" key="8">
    <source>
        <dbReference type="PROSITE" id="PS50053"/>
    </source>
</evidence>
<dbReference type="OrthoDB" id="447637at2759"/>
<evidence type="ECO:0000256" key="2">
    <source>
        <dbReference type="ARBA" id="ARBA00022664"/>
    </source>
</evidence>
<dbReference type="GO" id="GO:0000381">
    <property type="term" value="P:regulation of alternative mRNA splicing, via spliceosome"/>
    <property type="evidence" value="ECO:0007669"/>
    <property type="project" value="TreeGrafter"/>
</dbReference>
<dbReference type="InParanoid" id="A0A024G7N8"/>
<evidence type="ECO:0000259" key="9">
    <source>
        <dbReference type="PROSITE" id="PS50128"/>
    </source>
</evidence>
<evidence type="ECO:0000256" key="4">
    <source>
        <dbReference type="ARBA" id="ARBA00022737"/>
    </source>
</evidence>
<proteinExistence type="predicted"/>
<dbReference type="Pfam" id="PF12230">
    <property type="entry name" value="PRP21_like_P"/>
    <property type="match status" value="1"/>
</dbReference>
<dbReference type="Pfam" id="PF01805">
    <property type="entry name" value="Surp"/>
    <property type="match status" value="2"/>
</dbReference>
<gene>
    <name evidence="10" type="ORF">BN9_036550</name>
</gene>
<dbReference type="InterPro" id="IPR000061">
    <property type="entry name" value="Surp"/>
</dbReference>
<evidence type="ECO:0000313" key="11">
    <source>
        <dbReference type="Proteomes" id="UP000053237"/>
    </source>
</evidence>
<dbReference type="PANTHER" id="PTHR15316:SF1">
    <property type="entry name" value="SPLICING FACTOR 3A SUBUNIT 1"/>
    <property type="match status" value="1"/>
</dbReference>
<feature type="domain" description="SURP motif" evidence="9">
    <location>
        <begin position="181"/>
        <end position="223"/>
    </location>
</feature>
<evidence type="ECO:0000256" key="6">
    <source>
        <dbReference type="ARBA" id="ARBA00023242"/>
    </source>
</evidence>
<feature type="compositionally biased region" description="Basic and acidic residues" evidence="7">
    <location>
        <begin position="309"/>
        <end position="319"/>
    </location>
</feature>
<dbReference type="InterPro" id="IPR000626">
    <property type="entry name" value="Ubiquitin-like_dom"/>
</dbReference>
<sequence>MGPVERQEENEIPEPDHITVQGKVTGIIYPPPDIRAVVDKTAQFVARNGRNFERRLAGETSSTKFSFLKPSDPYHTYYEFKVNEFTEKDFVIEENKKSQENETTDEHSTEHSASAKPLEKSTNAESGSNAGSKNEVIFEKKAVETLTAKVSRKLNEKTVEPPPPELYKIQHPTLSALDQEIMYLTAQYTAHSGKSFLAGLATREQRNPQFDFLKPTHALFAYFTALVESYAQVLSKSKEQMHRIEEGMSRMKVLDRCVHRMEWMRMEHEKQAKEVAESDAERLALAQIDWHDFVVVETIRFNDEEDAQDEKADDAKDELPASDDDMDMEDDSDDEAEKPNIKVVDDYVPLVGKHAAKSVPQSMMTVDGKTISSADANEHMRILLMNPKWREESQRHLEKQKDTSFAAGSAIADSLRRFATKRADIFSSSAEEEAKLLENERKREEKWNQSLENLQEADEMHDANQQSFGHSDAVPYMQTGFPPHMPHSASNVWPPNMPPGGMYPPSISHQAPPGMEARPMQLPPGLGQPLNMMNGPPGAMPMPQPCAPGDMPSLFDENPNAKRLKTDTGSMLLPEDEFAALHPGSLLMSVKVPNDPSCDLWKLEGQSLNVEVDIKDSIRTLKAKLMEQLGMPVNKQQLKTAVGFLKDTLSCAHYNFVNGTSVELSIRQRGGRR</sequence>
<feature type="region of interest" description="Disordered" evidence="7">
    <location>
        <begin position="96"/>
        <end position="133"/>
    </location>
</feature>
<organism evidence="10 11">
    <name type="scientific">Albugo candida</name>
    <dbReference type="NCBI Taxonomy" id="65357"/>
    <lineage>
        <taxon>Eukaryota</taxon>
        <taxon>Sar</taxon>
        <taxon>Stramenopiles</taxon>
        <taxon>Oomycota</taxon>
        <taxon>Peronosporomycetes</taxon>
        <taxon>Albuginales</taxon>
        <taxon>Albuginaceae</taxon>
        <taxon>Albugo</taxon>
    </lineage>
</organism>
<dbReference type="InterPro" id="IPR035967">
    <property type="entry name" value="SWAP/Surp_sf"/>
</dbReference>
<dbReference type="FunFam" id="1.10.10.790:FF:000002">
    <property type="entry name" value="Splicing factor 3A subunit 1"/>
    <property type="match status" value="1"/>
</dbReference>
<dbReference type="PROSITE" id="PS50053">
    <property type="entry name" value="UBIQUITIN_2"/>
    <property type="match status" value="1"/>
</dbReference>
<keyword evidence="11" id="KW-1185">Reference proteome</keyword>
<dbReference type="SMART" id="SM00648">
    <property type="entry name" value="SWAP"/>
    <property type="match status" value="2"/>
</dbReference>
<dbReference type="SUPFAM" id="SSF109905">
    <property type="entry name" value="Surp module (SWAP domain)"/>
    <property type="match status" value="2"/>
</dbReference>
<dbReference type="GO" id="GO:0045292">
    <property type="term" value="P:mRNA cis splicing, via spliceosome"/>
    <property type="evidence" value="ECO:0007669"/>
    <property type="project" value="InterPro"/>
</dbReference>
<comment type="caution">
    <text evidence="10">The sequence shown here is derived from an EMBL/GenBank/DDBJ whole genome shotgun (WGS) entry which is preliminary data.</text>
</comment>
<dbReference type="PROSITE" id="PS50128">
    <property type="entry name" value="SURP"/>
    <property type="match status" value="2"/>
</dbReference>
<dbReference type="GO" id="GO:0071004">
    <property type="term" value="C:U2-type prespliceosome"/>
    <property type="evidence" value="ECO:0007669"/>
    <property type="project" value="TreeGrafter"/>
</dbReference>
<dbReference type="Gene3D" id="1.10.10.790">
    <property type="entry name" value="Surp module"/>
    <property type="match status" value="2"/>
</dbReference>
<keyword evidence="2" id="KW-0507">mRNA processing</keyword>
<feature type="compositionally biased region" description="Basic and acidic residues" evidence="7">
    <location>
        <begin position="96"/>
        <end position="110"/>
    </location>
</feature>
<dbReference type="GO" id="GO:0005686">
    <property type="term" value="C:U2 snRNP"/>
    <property type="evidence" value="ECO:0007669"/>
    <property type="project" value="TreeGrafter"/>
</dbReference>
<name>A0A024G7N8_9STRA</name>
<dbReference type="AlphaFoldDB" id="A0A024G7N8"/>
<dbReference type="STRING" id="65357.A0A024G7N8"/>
<evidence type="ECO:0000313" key="10">
    <source>
        <dbReference type="EMBL" id="CCI42871.1"/>
    </source>
</evidence>
<dbReference type="InterPro" id="IPR029071">
    <property type="entry name" value="Ubiquitin-like_domsf"/>
</dbReference>
<evidence type="ECO:0000256" key="1">
    <source>
        <dbReference type="ARBA" id="ARBA00004123"/>
    </source>
</evidence>
<feature type="domain" description="SURP motif" evidence="9">
    <location>
        <begin position="37"/>
        <end position="78"/>
    </location>
</feature>